<evidence type="ECO:0008006" key="2">
    <source>
        <dbReference type="Google" id="ProtNLM"/>
    </source>
</evidence>
<organism evidence="1">
    <name type="scientific">marine metagenome</name>
    <dbReference type="NCBI Taxonomy" id="408172"/>
    <lineage>
        <taxon>unclassified sequences</taxon>
        <taxon>metagenomes</taxon>
        <taxon>ecological metagenomes</taxon>
    </lineage>
</organism>
<proteinExistence type="predicted"/>
<name>A0A382ABC9_9ZZZZ</name>
<dbReference type="AlphaFoldDB" id="A0A382ABC9"/>
<gene>
    <name evidence="1" type="ORF">METZ01_LOCUS151553</name>
</gene>
<dbReference type="Pfam" id="PF06224">
    <property type="entry name" value="AlkZ-like"/>
    <property type="match status" value="1"/>
</dbReference>
<evidence type="ECO:0000313" key="1">
    <source>
        <dbReference type="EMBL" id="SVA98699.1"/>
    </source>
</evidence>
<dbReference type="InterPro" id="IPR009351">
    <property type="entry name" value="AlkZ-like"/>
</dbReference>
<dbReference type="PANTHER" id="PTHR30528">
    <property type="entry name" value="CYTOPLASMIC PROTEIN"/>
    <property type="match status" value="1"/>
</dbReference>
<dbReference type="PANTHER" id="PTHR30528:SF0">
    <property type="entry name" value="CYTOPLASMIC PROTEIN"/>
    <property type="match status" value="1"/>
</dbReference>
<accession>A0A382ABC9</accession>
<protein>
    <recommendedName>
        <fullName evidence="2">Winged helix-turn-helix domain-containing protein</fullName>
    </recommendedName>
</protein>
<reference evidence="1" key="1">
    <citation type="submission" date="2018-05" db="EMBL/GenBank/DDBJ databases">
        <authorList>
            <person name="Lanie J.A."/>
            <person name="Ng W.-L."/>
            <person name="Kazmierczak K.M."/>
            <person name="Andrzejewski T.M."/>
            <person name="Davidsen T.M."/>
            <person name="Wayne K.J."/>
            <person name="Tettelin H."/>
            <person name="Glass J.I."/>
            <person name="Rusch D."/>
            <person name="Podicherti R."/>
            <person name="Tsui H.-C.T."/>
            <person name="Winkler M.E."/>
        </authorList>
    </citation>
    <scope>NUCLEOTIDE SEQUENCE</scope>
</reference>
<sequence length="412" mass="47891">MRVTTHSNETIRKVILHCQQLSNTVPNKPTVGNITSVVSKIRALQIDTLQMVKRSHFLALWSRIGTYDEELLNELTYSNNRGFFEYWYHAACIIPLEEFEYRMPIMRKHFQKETRRWRSWPNEKNNSTAIIEVLNKIKSNGPLKASDFNDTKKNPGSWWNWKPSKRALEYLNDSGITVVVDRINFQRVYGLTESHIPDRFRDKNYSEQDTLTHDLEMSLKATGICSPSQVGDYTHMRQGTSKPIVREMIRSGKAVEIMGLDKSGEEICLLIHRDNLHFLELADSGALNSDRTTFLSPFDSLFWAKGRDKRIFSFTQILECYKPKGQRKWGYFCLPILYKGSLIGRFDPKLDRKTSTMIIKSLHLESGIRSDEQMISEVAASMRDFLSFHNTLEIKFEDNGNLEFKNKLQQAL</sequence>
<dbReference type="EMBL" id="UINC01024648">
    <property type="protein sequence ID" value="SVA98699.1"/>
    <property type="molecule type" value="Genomic_DNA"/>
</dbReference>